<dbReference type="InterPro" id="IPR005631">
    <property type="entry name" value="SDH"/>
</dbReference>
<dbReference type="SUPFAM" id="SSF109910">
    <property type="entry name" value="YgfY-like"/>
    <property type="match status" value="1"/>
</dbReference>
<dbReference type="InterPro" id="IPR028882">
    <property type="entry name" value="SDHAF2"/>
</dbReference>
<keyword evidence="6" id="KW-1185">Reference proteome</keyword>
<comment type="similarity">
    <text evidence="3">Belongs to the SDHAF2 family.</text>
</comment>
<dbReference type="GO" id="GO:0034553">
    <property type="term" value="P:mitochondrial respiratory chain complex II assembly"/>
    <property type="evidence" value="ECO:0007669"/>
    <property type="project" value="TreeGrafter"/>
</dbReference>
<dbReference type="HAMAP" id="MF_03057">
    <property type="entry name" value="SDHAF2"/>
    <property type="match status" value="1"/>
</dbReference>
<dbReference type="GO" id="GO:0006121">
    <property type="term" value="P:mitochondrial electron transport, succinate to ubiquinone"/>
    <property type="evidence" value="ECO:0007669"/>
    <property type="project" value="UniProtKB-UniRule"/>
</dbReference>
<comment type="caution">
    <text evidence="5">The sequence shown here is derived from an EMBL/GenBank/DDBJ whole genome shotgun (WGS) entry which is preliminary data.</text>
</comment>
<evidence type="ECO:0000256" key="1">
    <source>
        <dbReference type="ARBA" id="ARBA00023128"/>
    </source>
</evidence>
<keyword evidence="1 3" id="KW-0496">Mitochondrion</keyword>
<evidence type="ECO:0000256" key="3">
    <source>
        <dbReference type="HAMAP-Rule" id="MF_03057"/>
    </source>
</evidence>
<evidence type="ECO:0000256" key="4">
    <source>
        <dbReference type="SAM" id="MobiDB-lite"/>
    </source>
</evidence>
<dbReference type="Proteomes" id="UP000298327">
    <property type="component" value="Unassembled WGS sequence"/>
</dbReference>
<dbReference type="Pfam" id="PF03937">
    <property type="entry name" value="Sdh5"/>
    <property type="match status" value="1"/>
</dbReference>
<name>A0A4Y9Z279_9AGAM</name>
<gene>
    <name evidence="5" type="ORF">EVG20_g3453</name>
</gene>
<comment type="subcellular location">
    <subcellularLocation>
        <location evidence="3">Mitochondrion matrix</location>
    </subcellularLocation>
</comment>
<dbReference type="InterPro" id="IPR036714">
    <property type="entry name" value="SDH_sf"/>
</dbReference>
<organism evidence="5 6">
    <name type="scientific">Dentipellis fragilis</name>
    <dbReference type="NCBI Taxonomy" id="205917"/>
    <lineage>
        <taxon>Eukaryota</taxon>
        <taxon>Fungi</taxon>
        <taxon>Dikarya</taxon>
        <taxon>Basidiomycota</taxon>
        <taxon>Agaricomycotina</taxon>
        <taxon>Agaricomycetes</taxon>
        <taxon>Russulales</taxon>
        <taxon>Hericiaceae</taxon>
        <taxon>Dentipellis</taxon>
    </lineage>
</organism>
<dbReference type="AlphaFoldDB" id="A0A4Y9Z279"/>
<feature type="region of interest" description="Disordered" evidence="4">
    <location>
        <begin position="21"/>
        <end position="58"/>
    </location>
</feature>
<dbReference type="PANTHER" id="PTHR12469:SF2">
    <property type="entry name" value="SUCCINATE DEHYDROGENASE ASSEMBLY FACTOR 2, MITOCHONDRIAL"/>
    <property type="match status" value="1"/>
</dbReference>
<dbReference type="Gene3D" id="1.10.150.250">
    <property type="entry name" value="Flavinator of succinate dehydrogenase"/>
    <property type="match status" value="1"/>
</dbReference>
<dbReference type="OrthoDB" id="284292at2759"/>
<evidence type="ECO:0000313" key="5">
    <source>
        <dbReference type="EMBL" id="TFY68714.1"/>
    </source>
</evidence>
<proteinExistence type="inferred from homology"/>
<comment type="function">
    <text evidence="3">Plays an essential role in the assembly of succinate dehydrogenase (SDH), an enzyme complex (also referred to as respiratory complex II) that is a component of both the tricarboxylic acid (TCA) cycle and the mitochondrial electron transport chain, and which couples the oxidation of succinate to fumarate with the reduction of ubiquinone (coenzyme Q) to ubiquinol. Required for flavinylation (covalent attachment of FAD) of the flavoprotein subunit of the SDH catalytic dimer.</text>
</comment>
<protein>
    <recommendedName>
        <fullName evidence="3">Succinate dehydrogenase assembly factor 2, mitochondrial</fullName>
        <shortName evidence="3">SDH assembly factor 2</shortName>
        <shortName evidence="3">SDHAF2</shortName>
    </recommendedName>
</protein>
<comment type="subunit">
    <text evidence="3">Interacts with the flavoprotein subunit within the SDH catalytic dimer.</text>
</comment>
<dbReference type="STRING" id="205917.A0A4Y9Z279"/>
<evidence type="ECO:0000313" key="6">
    <source>
        <dbReference type="Proteomes" id="UP000298327"/>
    </source>
</evidence>
<keyword evidence="2 3" id="KW-0143">Chaperone</keyword>
<dbReference type="FunFam" id="1.10.150.250:FF:000004">
    <property type="entry name" value="Succinate dehydrogenase assembly factor 2, mitochondrial"/>
    <property type="match status" value="1"/>
</dbReference>
<dbReference type="PANTHER" id="PTHR12469">
    <property type="entry name" value="PROTEIN EMI5 HOMOLOG, MITOCHONDRIAL"/>
    <property type="match status" value="1"/>
</dbReference>
<reference evidence="5 6" key="1">
    <citation type="submission" date="2019-02" db="EMBL/GenBank/DDBJ databases">
        <title>Genome sequencing of the rare red list fungi Dentipellis fragilis.</title>
        <authorList>
            <person name="Buettner E."/>
            <person name="Kellner H."/>
        </authorList>
    </citation>
    <scope>NUCLEOTIDE SEQUENCE [LARGE SCALE GENOMIC DNA]</scope>
    <source>
        <strain evidence="5 6">DSM 105465</strain>
    </source>
</reference>
<dbReference type="EMBL" id="SEOQ01000155">
    <property type="protein sequence ID" value="TFY68714.1"/>
    <property type="molecule type" value="Genomic_DNA"/>
</dbReference>
<accession>A0A4Y9Z279</accession>
<dbReference type="GO" id="GO:0005759">
    <property type="term" value="C:mitochondrial matrix"/>
    <property type="evidence" value="ECO:0007669"/>
    <property type="project" value="UniProtKB-SubCell"/>
</dbReference>
<evidence type="ECO:0000256" key="2">
    <source>
        <dbReference type="ARBA" id="ARBA00023186"/>
    </source>
</evidence>
<sequence>MRSILPRLAYANARRFTTTPCRRKDPWPLPHTPEHLASTTTPTDIPPPEPLPRPNESVEKMRARLVYQSRKRGTLESDLLLSTFAQEELSKMGAEELREYDKLLDEPDWDIYYWATKKRTPPPRWESSLILEKLTVHARNEGKTVRRMPDLH</sequence>
<dbReference type="GO" id="GO:0006099">
    <property type="term" value="P:tricarboxylic acid cycle"/>
    <property type="evidence" value="ECO:0007669"/>
    <property type="project" value="TreeGrafter"/>
</dbReference>
<feature type="compositionally biased region" description="Pro residues" evidence="4">
    <location>
        <begin position="44"/>
        <end position="53"/>
    </location>
</feature>